<dbReference type="RefSeq" id="WP_245992754.1">
    <property type="nucleotide sequence ID" value="NZ_MASW01000005.1"/>
</dbReference>
<dbReference type="InterPro" id="IPR020084">
    <property type="entry name" value="NUDIX_hydrolase_CS"/>
</dbReference>
<evidence type="ECO:0000256" key="5">
    <source>
        <dbReference type="ARBA" id="ARBA00022842"/>
    </source>
</evidence>
<dbReference type="AlphaFoldDB" id="A0A2V4APD2"/>
<sequence length="169" mass="19066">MGGDELVAIYDEHGAVTGSATRADMRARGLWHAASMVLVRSGDGERVYVHRRAPDKDVFPSACDCWAGGVVASGETPEQCAARELAEELGIRDVPLRPLFRVVFRRPPIRCHDFTFEVRWDGPVVHQPEEIVGGEWLPLERLREWAEDPDGPLVPDGRLAILEWFRRQR</sequence>
<dbReference type="EMBL" id="MASW01000005">
    <property type="protein sequence ID" value="PXY22437.1"/>
    <property type="molecule type" value="Genomic_DNA"/>
</dbReference>
<proteinExistence type="inferred from homology"/>
<dbReference type="GO" id="GO:0016817">
    <property type="term" value="F:hydrolase activity, acting on acid anhydrides"/>
    <property type="evidence" value="ECO:0007669"/>
    <property type="project" value="InterPro"/>
</dbReference>
<keyword evidence="7" id="KW-1185">Reference proteome</keyword>
<keyword evidence="5" id="KW-0460">Magnesium</keyword>
<dbReference type="Gene3D" id="3.90.79.10">
    <property type="entry name" value="Nucleoside Triphosphate Pyrophosphohydrolase"/>
    <property type="match status" value="1"/>
</dbReference>
<evidence type="ECO:0000256" key="3">
    <source>
        <dbReference type="ARBA" id="ARBA00022723"/>
    </source>
</evidence>
<keyword evidence="3" id="KW-0479">Metal-binding</keyword>
<dbReference type="SUPFAM" id="SSF55811">
    <property type="entry name" value="Nudix"/>
    <property type="match status" value="1"/>
</dbReference>
<reference evidence="6 7" key="1">
    <citation type="submission" date="2016-07" db="EMBL/GenBank/DDBJ databases">
        <title>Draft genome sequence of Prauserella muralis DSM 45305, isolated from a mould-covered wall in an indoor environment.</title>
        <authorList>
            <person name="Ruckert C."/>
            <person name="Albersmeier A."/>
            <person name="Jiang C.-L."/>
            <person name="Jiang Y."/>
            <person name="Kalinowski J."/>
            <person name="Schneider O."/>
            <person name="Winkler A."/>
            <person name="Zotchev S.B."/>
        </authorList>
    </citation>
    <scope>NUCLEOTIDE SEQUENCE [LARGE SCALE GENOMIC DNA]</scope>
    <source>
        <strain evidence="6 7">DSM 45305</strain>
    </source>
</reference>
<dbReference type="PIRSF" id="PIRSF017340">
    <property type="entry name" value="Nudix_hydro"/>
    <property type="match status" value="1"/>
</dbReference>
<dbReference type="InterPro" id="IPR015797">
    <property type="entry name" value="NUDIX_hydrolase-like_dom_sf"/>
</dbReference>
<dbReference type="GO" id="GO:0046872">
    <property type="term" value="F:metal ion binding"/>
    <property type="evidence" value="ECO:0007669"/>
    <property type="project" value="UniProtKB-KW"/>
</dbReference>
<dbReference type="InterPro" id="IPR024195">
    <property type="entry name" value="NUDIX_hydrolase_YfcD_pred"/>
</dbReference>
<dbReference type="Proteomes" id="UP000249915">
    <property type="component" value="Unassembled WGS sequence"/>
</dbReference>
<organism evidence="6 7">
    <name type="scientific">Prauserella muralis</name>
    <dbReference type="NCBI Taxonomy" id="588067"/>
    <lineage>
        <taxon>Bacteria</taxon>
        <taxon>Bacillati</taxon>
        <taxon>Actinomycetota</taxon>
        <taxon>Actinomycetes</taxon>
        <taxon>Pseudonocardiales</taxon>
        <taxon>Pseudonocardiaceae</taxon>
        <taxon>Prauserella</taxon>
    </lineage>
</organism>
<comment type="cofactor">
    <cofactor evidence="1">
        <name>Mg(2+)</name>
        <dbReference type="ChEBI" id="CHEBI:18420"/>
    </cofactor>
</comment>
<comment type="caution">
    <text evidence="6">The sequence shown here is derived from an EMBL/GenBank/DDBJ whole genome shotgun (WGS) entry which is preliminary data.</text>
</comment>
<dbReference type="PANTHER" id="PTHR10885:SF0">
    <property type="entry name" value="ISOPENTENYL-DIPHOSPHATE DELTA-ISOMERASE"/>
    <property type="match status" value="1"/>
</dbReference>
<accession>A0A2V4APD2</accession>
<dbReference type="Pfam" id="PF00293">
    <property type="entry name" value="NUDIX"/>
    <property type="match status" value="1"/>
</dbReference>
<protein>
    <submittedName>
        <fullName evidence="6">NUDIX hydrolase</fullName>
    </submittedName>
</protein>
<dbReference type="PANTHER" id="PTHR10885">
    <property type="entry name" value="ISOPENTENYL-DIPHOSPHATE DELTA-ISOMERASE"/>
    <property type="match status" value="1"/>
</dbReference>
<dbReference type="PROSITE" id="PS51462">
    <property type="entry name" value="NUDIX"/>
    <property type="match status" value="1"/>
</dbReference>
<evidence type="ECO:0000256" key="4">
    <source>
        <dbReference type="ARBA" id="ARBA00022801"/>
    </source>
</evidence>
<dbReference type="PROSITE" id="PS00893">
    <property type="entry name" value="NUDIX_BOX"/>
    <property type="match status" value="1"/>
</dbReference>
<comment type="similarity">
    <text evidence="2">Belongs to the Nudix hydrolase family.</text>
</comment>
<evidence type="ECO:0000313" key="7">
    <source>
        <dbReference type="Proteomes" id="UP000249915"/>
    </source>
</evidence>
<keyword evidence="4 6" id="KW-0378">Hydrolase</keyword>
<evidence type="ECO:0000313" key="6">
    <source>
        <dbReference type="EMBL" id="PXY22437.1"/>
    </source>
</evidence>
<evidence type="ECO:0000256" key="1">
    <source>
        <dbReference type="ARBA" id="ARBA00001946"/>
    </source>
</evidence>
<gene>
    <name evidence="6" type="ORF">BAY60_21525</name>
</gene>
<evidence type="ECO:0000256" key="2">
    <source>
        <dbReference type="ARBA" id="ARBA00005582"/>
    </source>
</evidence>
<name>A0A2V4APD2_9PSEU</name>
<dbReference type="InterPro" id="IPR000086">
    <property type="entry name" value="NUDIX_hydrolase_dom"/>
</dbReference>